<dbReference type="Proteomes" id="UP000177698">
    <property type="component" value="Unassembled WGS sequence"/>
</dbReference>
<dbReference type="PANTHER" id="PTHR35039:SF3">
    <property type="entry name" value="3-KETO-L-GULONATE-6-PHOSPHATE DECARBOXYLASE SGBH-RELATED"/>
    <property type="match status" value="1"/>
</dbReference>
<dbReference type="GO" id="GO:0019854">
    <property type="term" value="P:L-ascorbic acid catabolic process"/>
    <property type="evidence" value="ECO:0007669"/>
    <property type="project" value="TreeGrafter"/>
</dbReference>
<name>A0A1F7IFY4_9BACT</name>
<comment type="caution">
    <text evidence="3">The sequence shown here is derived from an EMBL/GenBank/DDBJ whole genome shotgun (WGS) entry which is preliminary data.</text>
</comment>
<accession>A0A1F7IFY4</accession>
<dbReference type="InterPro" id="IPR011060">
    <property type="entry name" value="RibuloseP-bd_barrel"/>
</dbReference>
<evidence type="ECO:0000259" key="2">
    <source>
        <dbReference type="SMART" id="SM00934"/>
    </source>
</evidence>
<dbReference type="PANTHER" id="PTHR35039">
    <property type="entry name" value="3-KETO-L-GULONATE-6-PHOSPHATE DECARBOXYLASE SGBH-RELATED"/>
    <property type="match status" value="1"/>
</dbReference>
<evidence type="ECO:0000256" key="1">
    <source>
        <dbReference type="ARBA" id="ARBA00023239"/>
    </source>
</evidence>
<dbReference type="Gene3D" id="3.20.20.70">
    <property type="entry name" value="Aldolase class I"/>
    <property type="match status" value="1"/>
</dbReference>
<gene>
    <name evidence="3" type="ORF">A2954_04650</name>
</gene>
<dbReference type="EMBL" id="MGAG01000003">
    <property type="protein sequence ID" value="OGK42271.1"/>
    <property type="molecule type" value="Genomic_DNA"/>
</dbReference>
<keyword evidence="1" id="KW-0456">Lyase</keyword>
<protein>
    <recommendedName>
        <fullName evidence="2">Orotidine 5'-phosphate decarboxylase domain-containing protein</fullName>
    </recommendedName>
</protein>
<feature type="domain" description="Orotidine 5'-phosphate decarboxylase" evidence="2">
    <location>
        <begin position="9"/>
        <end position="219"/>
    </location>
</feature>
<evidence type="ECO:0000313" key="3">
    <source>
        <dbReference type="EMBL" id="OGK42271.1"/>
    </source>
</evidence>
<dbReference type="InterPro" id="IPR001754">
    <property type="entry name" value="OMPdeCOase_dom"/>
</dbReference>
<dbReference type="STRING" id="1802056.A2954_04650"/>
<dbReference type="AlphaFoldDB" id="A0A1F7IFY4"/>
<dbReference type="InterPro" id="IPR013785">
    <property type="entry name" value="Aldolase_TIM"/>
</dbReference>
<dbReference type="GO" id="GO:0006207">
    <property type="term" value="P:'de novo' pyrimidine nucleobase biosynthetic process"/>
    <property type="evidence" value="ECO:0007669"/>
    <property type="project" value="InterPro"/>
</dbReference>
<dbReference type="GO" id="GO:0033982">
    <property type="term" value="F:3-dehydro-L-gulonate-6-phosphate decarboxylase activity"/>
    <property type="evidence" value="ECO:0007669"/>
    <property type="project" value="TreeGrafter"/>
</dbReference>
<dbReference type="GO" id="GO:0004590">
    <property type="term" value="F:orotidine-5'-phosphate decarboxylase activity"/>
    <property type="evidence" value="ECO:0007669"/>
    <property type="project" value="InterPro"/>
</dbReference>
<dbReference type="SUPFAM" id="SSF51366">
    <property type="entry name" value="Ribulose-phoshate binding barrel"/>
    <property type="match status" value="1"/>
</dbReference>
<reference evidence="3 4" key="1">
    <citation type="journal article" date="2016" name="Nat. Commun.">
        <title>Thousands of microbial genomes shed light on interconnected biogeochemical processes in an aquifer system.</title>
        <authorList>
            <person name="Anantharaman K."/>
            <person name="Brown C.T."/>
            <person name="Hug L.A."/>
            <person name="Sharon I."/>
            <person name="Castelle C.J."/>
            <person name="Probst A.J."/>
            <person name="Thomas B.C."/>
            <person name="Singh A."/>
            <person name="Wilkins M.J."/>
            <person name="Karaoz U."/>
            <person name="Brodie E.L."/>
            <person name="Williams K.H."/>
            <person name="Hubbard S.S."/>
            <person name="Banfield J.F."/>
        </authorList>
    </citation>
    <scope>NUCLEOTIDE SEQUENCE [LARGE SCALE GENOMIC DNA]</scope>
</reference>
<sequence>MLLSKKKRYLQVALNSTMDEAYQIIQSLPVSDRILLEAGTPLIKEFGASAIRNLYDWWGARTHSQDVFPYIVADLKTMDRGETEVRMARVAGASAAICLGQAPIETINSFVENCEINEIDSMIDMMNIEFPIKVLRKLKKQPNVVLLHRGVDEEKFNKDKPIPYIQINKVLSSYNVLISIAGGDTIREVQRAVFNGASIVVVWREFYNLTDKTGKLAEEFLREIK</sequence>
<dbReference type="Pfam" id="PF00215">
    <property type="entry name" value="OMPdecase"/>
    <property type="match status" value="1"/>
</dbReference>
<organism evidence="3 4">
    <name type="scientific">Candidatus Roizmanbacteria bacterium RIFCSPLOWO2_01_FULL_37_12</name>
    <dbReference type="NCBI Taxonomy" id="1802056"/>
    <lineage>
        <taxon>Bacteria</taxon>
        <taxon>Candidatus Roizmaniibacteriota</taxon>
    </lineage>
</organism>
<dbReference type="SMART" id="SM00934">
    <property type="entry name" value="OMPdecase"/>
    <property type="match status" value="1"/>
</dbReference>
<evidence type="ECO:0000313" key="4">
    <source>
        <dbReference type="Proteomes" id="UP000177698"/>
    </source>
</evidence>
<proteinExistence type="predicted"/>